<dbReference type="AlphaFoldDB" id="M5PR35"/>
<evidence type="ECO:0000259" key="1">
    <source>
        <dbReference type="Pfam" id="PF12728"/>
    </source>
</evidence>
<dbReference type="Proteomes" id="UP000011922">
    <property type="component" value="Unassembled WGS sequence"/>
</dbReference>
<proteinExistence type="predicted"/>
<feature type="domain" description="Helix-turn-helix" evidence="1">
    <location>
        <begin position="8"/>
        <end position="55"/>
    </location>
</feature>
<name>M5PR35_DESAF</name>
<dbReference type="InterPro" id="IPR041657">
    <property type="entry name" value="HTH_17"/>
</dbReference>
<sequence>MTIQVEAYLTLKEAAQMCRYSARHFRDLVKQDNIPTYGRGLNRFRVSDLHAWMENPDVFKVRGFRRVRRGQGFTPVKVA</sequence>
<dbReference type="RefSeq" id="WP_005987844.1">
    <property type="nucleotide sequence ID" value="NZ_AOSV01000029.1"/>
</dbReference>
<reference evidence="2 3" key="1">
    <citation type="journal article" date="2013" name="Genome Announc.">
        <title>Draft Genome Sequence for Desulfovibrio africanus Strain PCS.</title>
        <authorList>
            <person name="Brown S.D."/>
            <person name="Utturkar S.M."/>
            <person name="Arkin A.P."/>
            <person name="Deutschbauer A.M."/>
            <person name="Elias D.A."/>
            <person name="Hazen T.C."/>
            <person name="Chakraborty R."/>
        </authorList>
    </citation>
    <scope>NUCLEOTIDE SEQUENCE [LARGE SCALE GENOMIC DNA]</scope>
    <source>
        <strain evidence="2 3">PCS</strain>
    </source>
</reference>
<comment type="caution">
    <text evidence="2">The sequence shown here is derived from an EMBL/GenBank/DDBJ whole genome shotgun (WGS) entry which is preliminary data.</text>
</comment>
<evidence type="ECO:0000313" key="3">
    <source>
        <dbReference type="Proteomes" id="UP000011922"/>
    </source>
</evidence>
<dbReference type="PATRIC" id="fig|1262666.3.peg.2632"/>
<accession>M5PR35</accession>
<evidence type="ECO:0000313" key="2">
    <source>
        <dbReference type="EMBL" id="EMG36579.1"/>
    </source>
</evidence>
<protein>
    <submittedName>
        <fullName evidence="2">Helix-turn-helix domain containing protein</fullName>
    </submittedName>
</protein>
<gene>
    <name evidence="2" type="ORF">PCS_02591</name>
</gene>
<organism evidence="2 3">
    <name type="scientific">Desulfocurvibacter africanus PCS</name>
    <dbReference type="NCBI Taxonomy" id="1262666"/>
    <lineage>
        <taxon>Bacteria</taxon>
        <taxon>Pseudomonadati</taxon>
        <taxon>Thermodesulfobacteriota</taxon>
        <taxon>Desulfovibrionia</taxon>
        <taxon>Desulfovibrionales</taxon>
        <taxon>Desulfovibrionaceae</taxon>
        <taxon>Desulfocurvibacter</taxon>
    </lineage>
</organism>
<dbReference type="Pfam" id="PF12728">
    <property type="entry name" value="HTH_17"/>
    <property type="match status" value="1"/>
</dbReference>
<dbReference type="EMBL" id="AOSV01000029">
    <property type="protein sequence ID" value="EMG36579.1"/>
    <property type="molecule type" value="Genomic_DNA"/>
</dbReference>